<dbReference type="VEuPathDB" id="ToxoDB:cyc_01442"/>
<proteinExistence type="predicted"/>
<dbReference type="Proteomes" id="UP000095192">
    <property type="component" value="Unassembled WGS sequence"/>
</dbReference>
<reference evidence="2 3" key="1">
    <citation type="journal article" date="2016" name="BMC Genomics">
        <title>Comparative genomics reveals Cyclospora cayetanensis possesses coccidia-like metabolism and invasion components but unique surface antigens.</title>
        <authorList>
            <person name="Liu S."/>
            <person name="Wang L."/>
            <person name="Zheng H."/>
            <person name="Xu Z."/>
            <person name="Roellig D.M."/>
            <person name="Li N."/>
            <person name="Frace M.A."/>
            <person name="Tang K."/>
            <person name="Arrowood M.J."/>
            <person name="Moss D.M."/>
            <person name="Zhang L."/>
            <person name="Feng Y."/>
            <person name="Xiao L."/>
        </authorList>
    </citation>
    <scope>NUCLEOTIDE SEQUENCE [LARGE SCALE GENOMIC DNA]</scope>
    <source>
        <strain evidence="2 3">CHN_HEN01</strain>
    </source>
</reference>
<dbReference type="AlphaFoldDB" id="A0A1D3D5W6"/>
<feature type="compositionally biased region" description="Low complexity" evidence="1">
    <location>
        <begin position="261"/>
        <end position="275"/>
    </location>
</feature>
<accession>A0A1D3D5W6</accession>
<protein>
    <submittedName>
        <fullName evidence="2">Uncharacterized protein</fullName>
    </submittedName>
</protein>
<feature type="region of interest" description="Disordered" evidence="1">
    <location>
        <begin position="390"/>
        <end position="447"/>
    </location>
</feature>
<dbReference type="EMBL" id="JROU02000600">
    <property type="protein sequence ID" value="OEH78829.1"/>
    <property type="molecule type" value="Genomic_DNA"/>
</dbReference>
<sequence length="522" mass="56679">MSDPWQLSECLTIESGGKHKRKSSQVLDTTDEALDAADGALKRSNLNANPVEHSTSEKADSSCTVAATTKREFDKASEAASSATNCIATCSSEGEAGKRECCLLDRFRVLTLYLRVARVRQLISDQPYHGRCEQFFFSGVCGVCDDGWVDPSAAVLSPLLVGALADESKLVFLVGLCAEADAPLDGKGDGTEGGASGCATAADTCLDTLAQPSFSPPKQRRRRGPRIPAVATRSLPNRDSRIAADLQNKFVVECERKDKQSASAFGSSATSSSSARQPKKELSKRGGRPPRDRRKGRVVDSAPSRSRSGLSCSGAPRGRPRGSAKASRTNKKAEDGKSSLKASNPRPPPPTQSRRPRRHAADRAAAAIVAAAAPMHDGFLVLDIPAKRLRQQQQPLAGKKQQRRTTKWRGDEDAKGEDATTIQKREGGECLEEMRNEPKEGNPEAGLHAFKEEVDLTGAECRDEIANERREAQDPMQTELESKAESTAEELRLLEKALEEEEFDRRRVEPYELEVRIELGSP</sequence>
<feature type="region of interest" description="Disordered" evidence="1">
    <location>
        <begin position="260"/>
        <end position="367"/>
    </location>
</feature>
<dbReference type="VEuPathDB" id="ToxoDB:LOC34618449"/>
<evidence type="ECO:0000313" key="2">
    <source>
        <dbReference type="EMBL" id="OEH78829.1"/>
    </source>
</evidence>
<dbReference type="InParanoid" id="A0A1D3D5W6"/>
<gene>
    <name evidence="2" type="ORF">cyc_01442</name>
</gene>
<keyword evidence="3" id="KW-1185">Reference proteome</keyword>
<evidence type="ECO:0000313" key="3">
    <source>
        <dbReference type="Proteomes" id="UP000095192"/>
    </source>
</evidence>
<feature type="compositionally biased region" description="Basic and acidic residues" evidence="1">
    <location>
        <begin position="408"/>
        <end position="442"/>
    </location>
</feature>
<comment type="caution">
    <text evidence="2">The sequence shown here is derived from an EMBL/GenBank/DDBJ whole genome shotgun (WGS) entry which is preliminary data.</text>
</comment>
<feature type="region of interest" description="Disordered" evidence="1">
    <location>
        <begin position="469"/>
        <end position="488"/>
    </location>
</feature>
<feature type="region of interest" description="Disordered" evidence="1">
    <location>
        <begin position="209"/>
        <end position="241"/>
    </location>
</feature>
<organism evidence="2 3">
    <name type="scientific">Cyclospora cayetanensis</name>
    <dbReference type="NCBI Taxonomy" id="88456"/>
    <lineage>
        <taxon>Eukaryota</taxon>
        <taxon>Sar</taxon>
        <taxon>Alveolata</taxon>
        <taxon>Apicomplexa</taxon>
        <taxon>Conoidasida</taxon>
        <taxon>Coccidia</taxon>
        <taxon>Eucoccidiorida</taxon>
        <taxon>Eimeriorina</taxon>
        <taxon>Eimeriidae</taxon>
        <taxon>Cyclospora</taxon>
    </lineage>
</organism>
<feature type="compositionally biased region" description="Basic residues" evidence="1">
    <location>
        <begin position="285"/>
        <end position="296"/>
    </location>
</feature>
<evidence type="ECO:0000256" key="1">
    <source>
        <dbReference type="SAM" id="MobiDB-lite"/>
    </source>
</evidence>
<name>A0A1D3D5W6_9EIME</name>